<comment type="caution">
    <text evidence="2">The sequence shown here is derived from an EMBL/GenBank/DDBJ whole genome shotgun (WGS) entry which is preliminary data.</text>
</comment>
<feature type="compositionally biased region" description="Polar residues" evidence="1">
    <location>
        <begin position="1"/>
        <end position="21"/>
    </location>
</feature>
<keyword evidence="3" id="KW-1185">Reference proteome</keyword>
<evidence type="ECO:0000313" key="2">
    <source>
        <dbReference type="EMBL" id="KAJ8538651.1"/>
    </source>
</evidence>
<dbReference type="Proteomes" id="UP001152561">
    <property type="component" value="Unassembled WGS sequence"/>
</dbReference>
<name>A0A9Q1LJQ6_9SOLA</name>
<protein>
    <submittedName>
        <fullName evidence="2">Uncharacterized protein</fullName>
    </submittedName>
</protein>
<organism evidence="2 3">
    <name type="scientific">Anisodus acutangulus</name>
    <dbReference type="NCBI Taxonomy" id="402998"/>
    <lineage>
        <taxon>Eukaryota</taxon>
        <taxon>Viridiplantae</taxon>
        <taxon>Streptophyta</taxon>
        <taxon>Embryophyta</taxon>
        <taxon>Tracheophyta</taxon>
        <taxon>Spermatophyta</taxon>
        <taxon>Magnoliopsida</taxon>
        <taxon>eudicotyledons</taxon>
        <taxon>Gunneridae</taxon>
        <taxon>Pentapetalae</taxon>
        <taxon>asterids</taxon>
        <taxon>lamiids</taxon>
        <taxon>Solanales</taxon>
        <taxon>Solanaceae</taxon>
        <taxon>Solanoideae</taxon>
        <taxon>Hyoscyameae</taxon>
        <taxon>Anisodus</taxon>
    </lineage>
</organism>
<accession>A0A9Q1LJQ6</accession>
<reference evidence="3" key="1">
    <citation type="journal article" date="2023" name="Proc. Natl. Acad. Sci. U.S.A.">
        <title>Genomic and structural basis for evolution of tropane alkaloid biosynthesis.</title>
        <authorList>
            <person name="Wanga Y.-J."/>
            <person name="Taina T."/>
            <person name="Yua J.-Y."/>
            <person name="Lia J."/>
            <person name="Xua B."/>
            <person name="Chenc J."/>
            <person name="D'Auriad J.C."/>
            <person name="Huanga J.-P."/>
            <person name="Huanga S.-X."/>
        </authorList>
    </citation>
    <scope>NUCLEOTIDE SEQUENCE [LARGE SCALE GENOMIC DNA]</scope>
    <source>
        <strain evidence="3">cv. KIB-2019</strain>
    </source>
</reference>
<sequence>MNGTPTATLSPTRSHPSTSSAPLVETPGLEESSSDSDEEPLQRGGPPHLETYDEYRRLIIEPVGFILGGSWKELLHYWVTDQKFLKYSANAKVVRVSENSGSLHTSRATSQVNVKKKLVYRLLFYALSALRSFFDN</sequence>
<gene>
    <name evidence="2" type="ORF">K7X08_029947</name>
</gene>
<dbReference type="EMBL" id="JAJAGQ010000017">
    <property type="protein sequence ID" value="KAJ8538651.1"/>
    <property type="molecule type" value="Genomic_DNA"/>
</dbReference>
<evidence type="ECO:0000313" key="3">
    <source>
        <dbReference type="Proteomes" id="UP001152561"/>
    </source>
</evidence>
<dbReference type="AlphaFoldDB" id="A0A9Q1LJQ6"/>
<proteinExistence type="predicted"/>
<evidence type="ECO:0000256" key="1">
    <source>
        <dbReference type="SAM" id="MobiDB-lite"/>
    </source>
</evidence>
<feature type="region of interest" description="Disordered" evidence="1">
    <location>
        <begin position="1"/>
        <end position="49"/>
    </location>
</feature>
<dbReference type="OrthoDB" id="1305714at2759"/>